<dbReference type="AlphaFoldDB" id="A0A7J6VDZ5"/>
<proteinExistence type="inferred from homology"/>
<dbReference type="PANTHER" id="PTHR12857">
    <property type="entry name" value="CXXC MOTIF CONTAINING ZINC BINDING PROTEIN"/>
    <property type="match status" value="1"/>
</dbReference>
<dbReference type="SUPFAM" id="SSF141678">
    <property type="entry name" value="MAL13P1.257-like"/>
    <property type="match status" value="1"/>
</dbReference>
<keyword evidence="2" id="KW-0479">Metal-binding</keyword>
<accession>A0A7J6VDZ5</accession>
<dbReference type="GO" id="GO:0008270">
    <property type="term" value="F:zinc ion binding"/>
    <property type="evidence" value="ECO:0007669"/>
    <property type="project" value="TreeGrafter"/>
</dbReference>
<sequence>MVNMLLMITAELENLTGLQPEGGCDDPNFPYYFKMKCSNCGEVSQKNTCVMLSETVPLPNGRGHTNLIQRCKFCSREGTVTMVQGRGRPLMLEVSQAGIYAPLMMFDCRGLEPVDFSFGHGWKAESTSGTKFGDIDLSGGDYSEYCEKGEVPVMVSNLKAKFNCLK</sequence>
<organism evidence="4 5">
    <name type="scientific">Thalictrum thalictroides</name>
    <name type="common">Rue-anemone</name>
    <name type="synonym">Anemone thalictroides</name>
    <dbReference type="NCBI Taxonomy" id="46969"/>
    <lineage>
        <taxon>Eukaryota</taxon>
        <taxon>Viridiplantae</taxon>
        <taxon>Streptophyta</taxon>
        <taxon>Embryophyta</taxon>
        <taxon>Tracheophyta</taxon>
        <taxon>Spermatophyta</taxon>
        <taxon>Magnoliopsida</taxon>
        <taxon>Ranunculales</taxon>
        <taxon>Ranunculaceae</taxon>
        <taxon>Thalictroideae</taxon>
        <taxon>Thalictrum</taxon>
    </lineage>
</organism>
<dbReference type="PANTHER" id="PTHR12857:SF0">
    <property type="entry name" value="CXXC MOTIF CONTAINING ZINC BINDING PROTEIN"/>
    <property type="match status" value="1"/>
</dbReference>
<dbReference type="OrthoDB" id="10248838at2759"/>
<comment type="caution">
    <text evidence="4">The sequence shown here is derived from an EMBL/GenBank/DDBJ whole genome shotgun (WGS) entry which is preliminary data.</text>
</comment>
<evidence type="ECO:0000313" key="4">
    <source>
        <dbReference type="EMBL" id="KAF5183316.1"/>
    </source>
</evidence>
<keyword evidence="3" id="KW-0862">Zinc</keyword>
<evidence type="ECO:0000256" key="2">
    <source>
        <dbReference type="ARBA" id="ARBA00022723"/>
    </source>
</evidence>
<evidence type="ECO:0000256" key="3">
    <source>
        <dbReference type="ARBA" id="ARBA00022833"/>
    </source>
</evidence>
<dbReference type="Pfam" id="PF05907">
    <property type="entry name" value="CXXC_Zn-b_euk"/>
    <property type="match status" value="1"/>
</dbReference>
<keyword evidence="5" id="KW-1185">Reference proteome</keyword>
<evidence type="ECO:0000313" key="5">
    <source>
        <dbReference type="Proteomes" id="UP000554482"/>
    </source>
</evidence>
<name>A0A7J6VDZ5_THATH</name>
<gene>
    <name evidence="4" type="ORF">FRX31_027098</name>
</gene>
<dbReference type="EMBL" id="JABWDY010033582">
    <property type="protein sequence ID" value="KAF5183316.1"/>
    <property type="molecule type" value="Genomic_DNA"/>
</dbReference>
<reference evidence="4 5" key="1">
    <citation type="submission" date="2020-06" db="EMBL/GenBank/DDBJ databases">
        <title>Transcriptomic and genomic resources for Thalictrum thalictroides and T. hernandezii: Facilitating candidate gene discovery in an emerging model plant lineage.</title>
        <authorList>
            <person name="Arias T."/>
            <person name="Riano-Pachon D.M."/>
            <person name="Di Stilio V.S."/>
        </authorList>
    </citation>
    <scope>NUCLEOTIDE SEQUENCE [LARGE SCALE GENOMIC DNA]</scope>
    <source>
        <strain evidence="5">cv. WT478/WT964</strain>
        <tissue evidence="4">Leaves</tissue>
    </source>
</reference>
<comment type="similarity">
    <text evidence="1">Belongs to the UPF0587 family.</text>
</comment>
<dbReference type="Proteomes" id="UP000554482">
    <property type="component" value="Unassembled WGS sequence"/>
</dbReference>
<protein>
    <submittedName>
        <fullName evidence="4">Cxxc motif-containing zinc binding protein</fullName>
    </submittedName>
</protein>
<evidence type="ECO:0000256" key="1">
    <source>
        <dbReference type="ARBA" id="ARBA00007818"/>
    </source>
</evidence>
<dbReference type="InterPro" id="IPR008584">
    <property type="entry name" value="CXXC_Zn-binding_euk"/>
</dbReference>